<gene>
    <name evidence="1" type="ORF">SLA_0440</name>
</gene>
<protein>
    <submittedName>
        <fullName evidence="1">Uncharacterized protein</fullName>
    </submittedName>
</protein>
<dbReference type="Proteomes" id="UP000217676">
    <property type="component" value="Chromosome"/>
</dbReference>
<proteinExistence type="predicted"/>
<accession>A0A160NUB6</accession>
<sequence length="190" mass="20875">MWELDSAEGHRGRVGVLLEDGSVPGPVYYDIGSGASFHKSAEWHIYDGTLGAPRADRMRAACACGWYGEAAYPIEWDRVSSREPYHYDTSGPQGDWATHAREVAALARPLPEDVAALLSRLRTRVDELENSDILAGLRVMGELESVIGCSAPYFARAATGAYPEEEIARALGSTRAALTTRLRRYDRPAY</sequence>
<name>A0A160NUB6_STRLU</name>
<keyword evidence="2" id="KW-1185">Reference proteome</keyword>
<reference evidence="1 2" key="1">
    <citation type="journal article" date="2016" name="Genome Announc.">
        <title>Complete Genome Sequence of Thiostrepton-Producing Streptomyces laurentii ATCC 31255.</title>
        <authorList>
            <person name="Doi K."/>
            <person name="Fujino Y."/>
            <person name="Nagayoshi Y."/>
            <person name="Ohshima T."/>
            <person name="Ogata S."/>
        </authorList>
    </citation>
    <scope>NUCLEOTIDE SEQUENCE [LARGE SCALE GENOMIC DNA]</scope>
    <source>
        <strain evidence="1 2">ATCC 31255</strain>
    </source>
</reference>
<organism evidence="1 2">
    <name type="scientific">Streptomyces laurentii</name>
    <dbReference type="NCBI Taxonomy" id="39478"/>
    <lineage>
        <taxon>Bacteria</taxon>
        <taxon>Bacillati</taxon>
        <taxon>Actinomycetota</taxon>
        <taxon>Actinomycetes</taxon>
        <taxon>Kitasatosporales</taxon>
        <taxon>Streptomycetaceae</taxon>
        <taxon>Streptomyces</taxon>
    </lineage>
</organism>
<evidence type="ECO:0000313" key="2">
    <source>
        <dbReference type="Proteomes" id="UP000217676"/>
    </source>
</evidence>
<evidence type="ECO:0000313" key="1">
    <source>
        <dbReference type="EMBL" id="BAU81395.1"/>
    </source>
</evidence>
<dbReference type="EMBL" id="AP017424">
    <property type="protein sequence ID" value="BAU81395.1"/>
    <property type="molecule type" value="Genomic_DNA"/>
</dbReference>
<dbReference type="AlphaFoldDB" id="A0A160NUB6"/>
<dbReference type="KEGG" id="slau:SLA_0440"/>
<dbReference type="RefSeq" id="WP_359880420.1">
    <property type="nucleotide sequence ID" value="NZ_JBEYHT010000040.1"/>
</dbReference>